<dbReference type="NCBIfam" id="NF007707">
    <property type="entry name" value="PRK10402.1"/>
    <property type="match status" value="1"/>
</dbReference>
<dbReference type="InterPro" id="IPR000595">
    <property type="entry name" value="cNMP-bd_dom"/>
</dbReference>
<evidence type="ECO:0000256" key="2">
    <source>
        <dbReference type="ARBA" id="ARBA00023125"/>
    </source>
</evidence>
<dbReference type="InterPro" id="IPR050397">
    <property type="entry name" value="Env_Response_Regulators"/>
</dbReference>
<dbReference type="SUPFAM" id="SSF51206">
    <property type="entry name" value="cAMP-binding domain-like"/>
    <property type="match status" value="1"/>
</dbReference>
<dbReference type="SMART" id="SM00100">
    <property type="entry name" value="cNMP"/>
    <property type="match status" value="1"/>
</dbReference>
<feature type="domain" description="Cyclic nucleotide-binding" evidence="4">
    <location>
        <begin position="34"/>
        <end position="135"/>
    </location>
</feature>
<accession>A0A1C6HUL8</accession>
<dbReference type="EMBL" id="FMHG01000001">
    <property type="protein sequence ID" value="SCJ61424.1"/>
    <property type="molecule type" value="Genomic_DNA"/>
</dbReference>
<feature type="domain" description="HTH crp-type" evidence="5">
    <location>
        <begin position="149"/>
        <end position="212"/>
    </location>
</feature>
<dbReference type="InterPro" id="IPR018490">
    <property type="entry name" value="cNMP-bd_dom_sf"/>
</dbReference>
<dbReference type="PANTHER" id="PTHR24567">
    <property type="entry name" value="CRP FAMILY TRANSCRIPTIONAL REGULATORY PROTEIN"/>
    <property type="match status" value="1"/>
</dbReference>
<keyword evidence="2" id="KW-0238">DNA-binding</keyword>
<dbReference type="GO" id="GO:0003700">
    <property type="term" value="F:DNA-binding transcription factor activity"/>
    <property type="evidence" value="ECO:0007669"/>
    <property type="project" value="TreeGrafter"/>
</dbReference>
<dbReference type="InterPro" id="IPR012318">
    <property type="entry name" value="HTH_CRP"/>
</dbReference>
<dbReference type="AlphaFoldDB" id="A0A1C6HUL8"/>
<dbReference type="GO" id="GO:0005829">
    <property type="term" value="C:cytosol"/>
    <property type="evidence" value="ECO:0007669"/>
    <property type="project" value="TreeGrafter"/>
</dbReference>
<dbReference type="Pfam" id="PF13545">
    <property type="entry name" value="HTH_Crp_2"/>
    <property type="match status" value="1"/>
</dbReference>
<evidence type="ECO:0000256" key="3">
    <source>
        <dbReference type="ARBA" id="ARBA00023163"/>
    </source>
</evidence>
<dbReference type="GO" id="GO:0003677">
    <property type="term" value="F:DNA binding"/>
    <property type="evidence" value="ECO:0007669"/>
    <property type="project" value="UniProtKB-KW"/>
</dbReference>
<keyword evidence="3" id="KW-0804">Transcription</keyword>
<dbReference type="Gene3D" id="2.60.120.10">
    <property type="entry name" value="Jelly Rolls"/>
    <property type="match status" value="1"/>
</dbReference>
<evidence type="ECO:0000259" key="5">
    <source>
        <dbReference type="PROSITE" id="PS51063"/>
    </source>
</evidence>
<dbReference type="PANTHER" id="PTHR24567:SF26">
    <property type="entry name" value="REGULATORY PROTEIN YEIL"/>
    <property type="match status" value="1"/>
</dbReference>
<keyword evidence="1" id="KW-0805">Transcription regulation</keyword>
<dbReference type="CDD" id="cd00038">
    <property type="entry name" value="CAP_ED"/>
    <property type="match status" value="1"/>
</dbReference>
<proteinExistence type="predicted"/>
<evidence type="ECO:0000313" key="6">
    <source>
        <dbReference type="EMBL" id="SCJ61424.1"/>
    </source>
</evidence>
<gene>
    <name evidence="6" type="primary">yeiL_2</name>
    <name evidence="6" type="ORF">SAMEA3545359_01063</name>
</gene>
<dbReference type="InterPro" id="IPR014710">
    <property type="entry name" value="RmlC-like_jellyroll"/>
</dbReference>
<sequence length="228" mass="26154">MQQINDAKLRAHFLQRSDFLQCFSFDAAPYTQLYHAEAADYIVSEGAQLHHLFYLVAGRAKLYLTLPNGKVSLIDFFKAPCFVGEMELLGIQRQSRAVQALVPCYCLALPVDQCRQQLLQDARFLRRLCDYLGSKNYRTVLSLSQNKGFPLENRLAQFLLMAAPEGWYREKHGHAAEYLGVSYRHLLYVLADFVRLGYIAKDEGGYRIADRPALLSLAREMDPQWELP</sequence>
<dbReference type="PROSITE" id="PS51063">
    <property type="entry name" value="HTH_CRP_2"/>
    <property type="match status" value="1"/>
</dbReference>
<dbReference type="PROSITE" id="PS50042">
    <property type="entry name" value="CNMP_BINDING_3"/>
    <property type="match status" value="1"/>
</dbReference>
<protein>
    <submittedName>
        <fullName evidence="6">Regulatory protein YeiL</fullName>
    </submittedName>
</protein>
<dbReference type="InterPro" id="IPR036390">
    <property type="entry name" value="WH_DNA-bd_sf"/>
</dbReference>
<evidence type="ECO:0000259" key="4">
    <source>
        <dbReference type="PROSITE" id="PS50042"/>
    </source>
</evidence>
<evidence type="ECO:0000256" key="1">
    <source>
        <dbReference type="ARBA" id="ARBA00023015"/>
    </source>
</evidence>
<dbReference type="Pfam" id="PF00027">
    <property type="entry name" value="cNMP_binding"/>
    <property type="match status" value="1"/>
</dbReference>
<name>A0A1C6HUL8_9FIRM</name>
<reference evidence="6" key="1">
    <citation type="submission" date="2015-09" db="EMBL/GenBank/DDBJ databases">
        <authorList>
            <consortium name="Pathogen Informatics"/>
        </authorList>
    </citation>
    <scope>NUCLEOTIDE SEQUENCE</scope>
    <source>
        <strain evidence="6">2789STDY5834896</strain>
    </source>
</reference>
<dbReference type="SUPFAM" id="SSF46785">
    <property type="entry name" value="Winged helix' DNA-binding domain"/>
    <property type="match status" value="1"/>
</dbReference>
<organism evidence="6">
    <name type="scientific">uncultured Anaerotruncus sp</name>
    <dbReference type="NCBI Taxonomy" id="905011"/>
    <lineage>
        <taxon>Bacteria</taxon>
        <taxon>Bacillati</taxon>
        <taxon>Bacillota</taxon>
        <taxon>Clostridia</taxon>
        <taxon>Eubacteriales</taxon>
        <taxon>Oscillospiraceae</taxon>
        <taxon>Anaerotruncus</taxon>
        <taxon>environmental samples</taxon>
    </lineage>
</organism>